<evidence type="ECO:0000256" key="6">
    <source>
        <dbReference type="ARBA" id="ARBA00022723"/>
    </source>
</evidence>
<dbReference type="GO" id="GO:0016042">
    <property type="term" value="P:lipid catabolic process"/>
    <property type="evidence" value="ECO:0007669"/>
    <property type="project" value="UniProtKB-KW"/>
</dbReference>
<evidence type="ECO:0000256" key="15">
    <source>
        <dbReference type="ARBA" id="ARBA00048015"/>
    </source>
</evidence>
<comment type="catalytic activity">
    <reaction evidence="17">
        <text>1,2-dihexadecanoyl-sn-glycero-3-phosphocholine + H2O = 1-hexadecanoyl-sn-glycero-3-phosphocholine + hexadecanoate + H(+)</text>
        <dbReference type="Rhea" id="RHEA:41223"/>
        <dbReference type="ChEBI" id="CHEBI:7896"/>
        <dbReference type="ChEBI" id="CHEBI:15377"/>
        <dbReference type="ChEBI" id="CHEBI:15378"/>
        <dbReference type="ChEBI" id="CHEBI:72998"/>
        <dbReference type="ChEBI" id="CHEBI:72999"/>
    </reaction>
    <physiologicalReaction direction="left-to-right" evidence="17">
        <dbReference type="Rhea" id="RHEA:41224"/>
    </physiologicalReaction>
</comment>
<feature type="disulfide bond" evidence="23">
    <location>
        <begin position="88"/>
        <end position="118"/>
    </location>
</feature>
<reference evidence="26" key="1">
    <citation type="submission" date="2014-02" db="EMBL/GenBank/DDBJ databases">
        <title>Combined venom gland cDNA sequencing and venomics of the New Guinea small-eyed snake, Micropechis ikaheka.</title>
        <authorList>
            <person name="Paiva O.K."/>
            <person name="Pla D."/>
            <person name="Wright C.E."/>
            <person name="Sanz L."/>
            <person name="Gutierrez J.M."/>
            <person name="Williams D.J."/>
            <person name="Calvete J.J."/>
        </authorList>
    </citation>
    <scope>NUCLEOTIDE SEQUENCE</scope>
</reference>
<keyword evidence="12 23" id="KW-1015">Disulfide bond</keyword>
<evidence type="ECO:0000256" key="5">
    <source>
        <dbReference type="ARBA" id="ARBA00022656"/>
    </source>
</evidence>
<dbReference type="InterPro" id="IPR036444">
    <property type="entry name" value="PLipase_A2_dom_sf"/>
</dbReference>
<comment type="subcellular location">
    <subcellularLocation>
        <location evidence="1 24">Secreted</location>
    </subcellularLocation>
</comment>
<dbReference type="GO" id="GO:0005576">
    <property type="term" value="C:extracellular region"/>
    <property type="evidence" value="ECO:0007669"/>
    <property type="project" value="UniProtKB-SubCell"/>
</dbReference>
<keyword evidence="6 22" id="KW-0479">Metal-binding</keyword>
<protein>
    <recommendedName>
        <fullName evidence="3">phospholipase A2</fullName>
        <ecNumber evidence="3">3.1.1.4</ecNumber>
    </recommendedName>
    <alternativeName>
        <fullName evidence="13">Phosphatidylcholine 2-acylhydrolase</fullName>
    </alternativeName>
</protein>
<evidence type="ECO:0000313" key="26">
    <source>
        <dbReference type="EMBL" id="AHZ08807.1"/>
    </source>
</evidence>
<keyword evidence="4 24" id="KW-0964">Secreted</keyword>
<evidence type="ECO:0000256" key="22">
    <source>
        <dbReference type="PIRSR" id="PIRSR601211-2"/>
    </source>
</evidence>
<evidence type="ECO:0000256" key="11">
    <source>
        <dbReference type="ARBA" id="ARBA00023098"/>
    </source>
</evidence>
<feature type="active site" evidence="21">
    <location>
        <position position="126"/>
    </location>
</feature>
<dbReference type="SMR" id="A0A024AX12"/>
<dbReference type="GO" id="GO:0050482">
    <property type="term" value="P:arachidonate secretion"/>
    <property type="evidence" value="ECO:0007669"/>
    <property type="project" value="InterPro"/>
</dbReference>
<feature type="domain" description="Phospholipase A2-like central" evidence="25">
    <location>
        <begin position="28"/>
        <end position="151"/>
    </location>
</feature>
<feature type="chain" id="PRO_5001385688" description="phospholipase A2" evidence="24">
    <location>
        <begin position="22"/>
        <end position="151"/>
    </location>
</feature>
<feature type="binding site" evidence="22">
    <location>
        <position position="59"/>
    </location>
    <ligand>
        <name>Ca(2+)</name>
        <dbReference type="ChEBI" id="CHEBI:29108"/>
    </ligand>
</feature>
<evidence type="ECO:0000256" key="23">
    <source>
        <dbReference type="PIRSR" id="PIRSR601211-3"/>
    </source>
</evidence>
<dbReference type="CDD" id="cd00125">
    <property type="entry name" value="PLA2c"/>
    <property type="match status" value="1"/>
</dbReference>
<name>A0A024AX12_MICIK</name>
<dbReference type="GO" id="GO:0005102">
    <property type="term" value="F:signaling receptor binding"/>
    <property type="evidence" value="ECO:0007669"/>
    <property type="project" value="UniProtKB-ARBA"/>
</dbReference>
<dbReference type="PROSITE" id="PS00119">
    <property type="entry name" value="PA2_ASP"/>
    <property type="match status" value="1"/>
</dbReference>
<evidence type="ECO:0000256" key="24">
    <source>
        <dbReference type="RuleBase" id="RU361236"/>
    </source>
</evidence>
<dbReference type="PRINTS" id="PR00389">
    <property type="entry name" value="PHPHLIPASEA2"/>
</dbReference>
<dbReference type="Pfam" id="PF00068">
    <property type="entry name" value="Phospholip_A2_1"/>
    <property type="match status" value="1"/>
</dbReference>
<comment type="catalytic activity">
    <reaction evidence="15">
        <text>1-hexadecanoyl-2-(9Z-octadecenoyl)-sn-glycero-3-phospho-(1'-sn-glycerol) + H2O = 1-hexadecanoyl-sn-glycero-3-phospho-(1'-sn-glycerol) + (9Z)-octadecenoate + H(+)</text>
        <dbReference type="Rhea" id="RHEA:40919"/>
        <dbReference type="ChEBI" id="CHEBI:15377"/>
        <dbReference type="ChEBI" id="CHEBI:15378"/>
        <dbReference type="ChEBI" id="CHEBI:30823"/>
        <dbReference type="ChEBI" id="CHEBI:72841"/>
        <dbReference type="ChEBI" id="CHEBI:75158"/>
    </reaction>
    <physiologicalReaction direction="left-to-right" evidence="15">
        <dbReference type="Rhea" id="RHEA:40920"/>
    </physiologicalReaction>
</comment>
<keyword evidence="9 22" id="KW-0106">Calcium</keyword>
<proteinExistence type="evidence at transcript level"/>
<dbReference type="InterPro" id="IPR033112">
    <property type="entry name" value="PLA2_Asp_AS"/>
</dbReference>
<evidence type="ECO:0000259" key="25">
    <source>
        <dbReference type="SMART" id="SM00085"/>
    </source>
</evidence>
<comment type="catalytic activity">
    <reaction evidence="18">
        <text>1-hexadecanoyl-2-(5Z,8Z,11Z,14Z-eicosatetraenoyl)-sn-glycero-3-phosphocholine + H2O = 1-hexadecanoyl-sn-glycero-3-phosphocholine + (5Z,8Z,11Z,14Z)-eicosatetraenoate + H(+)</text>
        <dbReference type="Rhea" id="RHEA:40427"/>
        <dbReference type="ChEBI" id="CHEBI:15377"/>
        <dbReference type="ChEBI" id="CHEBI:15378"/>
        <dbReference type="ChEBI" id="CHEBI:32395"/>
        <dbReference type="ChEBI" id="CHEBI:72998"/>
        <dbReference type="ChEBI" id="CHEBI:73003"/>
    </reaction>
    <physiologicalReaction direction="left-to-right" evidence="18">
        <dbReference type="Rhea" id="RHEA:40428"/>
    </physiologicalReaction>
</comment>
<dbReference type="Gene3D" id="1.20.90.10">
    <property type="entry name" value="Phospholipase A2 domain"/>
    <property type="match status" value="1"/>
</dbReference>
<dbReference type="PROSITE" id="PS00118">
    <property type="entry name" value="PA2_HIS"/>
    <property type="match status" value="1"/>
</dbReference>
<feature type="disulfide bond" evidence="23">
    <location>
        <begin position="78"/>
        <end position="125"/>
    </location>
</feature>
<feature type="disulfide bond" evidence="23">
    <location>
        <begin position="111"/>
        <end position="123"/>
    </location>
</feature>
<evidence type="ECO:0000256" key="8">
    <source>
        <dbReference type="ARBA" id="ARBA00022801"/>
    </source>
</evidence>
<keyword evidence="11" id="KW-0443">Lipid metabolism</keyword>
<dbReference type="GO" id="GO:0006633">
    <property type="term" value="P:fatty acid biosynthetic process"/>
    <property type="evidence" value="ECO:0007669"/>
    <property type="project" value="TreeGrafter"/>
</dbReference>
<dbReference type="InterPro" id="IPR033113">
    <property type="entry name" value="PLA2_histidine"/>
</dbReference>
<feature type="signal peptide" evidence="24">
    <location>
        <begin position="1"/>
        <end position="21"/>
    </location>
</feature>
<dbReference type="GO" id="GO:0005543">
    <property type="term" value="F:phospholipid binding"/>
    <property type="evidence" value="ECO:0007669"/>
    <property type="project" value="TreeGrafter"/>
</dbReference>
<dbReference type="GO" id="GO:0090729">
    <property type="term" value="F:toxin activity"/>
    <property type="evidence" value="ECO:0007669"/>
    <property type="project" value="UniProtKB-KW"/>
</dbReference>
<evidence type="ECO:0000256" key="12">
    <source>
        <dbReference type="ARBA" id="ARBA00023157"/>
    </source>
</evidence>
<organism evidence="26">
    <name type="scientific">Micropechis ikaheca</name>
    <name type="common">New Guinean small-eyed snake</name>
    <dbReference type="NCBI Taxonomy" id="66188"/>
    <lineage>
        <taxon>Eukaryota</taxon>
        <taxon>Metazoa</taxon>
        <taxon>Chordata</taxon>
        <taxon>Craniata</taxon>
        <taxon>Vertebrata</taxon>
        <taxon>Euteleostomi</taxon>
        <taxon>Lepidosauria</taxon>
        <taxon>Squamata</taxon>
        <taxon>Bifurcata</taxon>
        <taxon>Unidentata</taxon>
        <taxon>Episquamata</taxon>
        <taxon>Toxicofera</taxon>
        <taxon>Serpentes</taxon>
        <taxon>Colubroidea</taxon>
        <taxon>Elapidae</taxon>
        <taxon>Notechinae</taxon>
        <taxon>Micropechis</taxon>
    </lineage>
</organism>
<comment type="catalytic activity">
    <reaction evidence="19">
        <text>1-hexadecanoyl-2-(9Z-octadecenoyl)-sn-glycero-3-phosphocholine + H2O = 1-hexadecanoyl-sn-glycero-3-phosphocholine + (9Z)-octadecenoate + H(+)</text>
        <dbReference type="Rhea" id="RHEA:38779"/>
        <dbReference type="ChEBI" id="CHEBI:15377"/>
        <dbReference type="ChEBI" id="CHEBI:15378"/>
        <dbReference type="ChEBI" id="CHEBI:30823"/>
        <dbReference type="ChEBI" id="CHEBI:72998"/>
        <dbReference type="ChEBI" id="CHEBI:73001"/>
    </reaction>
    <physiologicalReaction direction="left-to-right" evidence="19">
        <dbReference type="Rhea" id="RHEA:38780"/>
    </physiologicalReaction>
</comment>
<dbReference type="PANTHER" id="PTHR11716">
    <property type="entry name" value="PHOSPHOLIPASE A2 FAMILY MEMBER"/>
    <property type="match status" value="1"/>
</dbReference>
<evidence type="ECO:0000256" key="17">
    <source>
        <dbReference type="ARBA" id="ARBA00048227"/>
    </source>
</evidence>
<dbReference type="GO" id="GO:0005509">
    <property type="term" value="F:calcium ion binding"/>
    <property type="evidence" value="ECO:0007669"/>
    <property type="project" value="InterPro"/>
</dbReference>
<dbReference type="AlphaFoldDB" id="A0A024AX12"/>
<keyword evidence="7 24" id="KW-0732">Signal</keyword>
<evidence type="ECO:0000256" key="18">
    <source>
        <dbReference type="ARBA" id="ARBA00048373"/>
    </source>
</evidence>
<comment type="catalytic activity">
    <reaction evidence="14">
        <text>N,1-dihexadecanoyl-2-(9Z,12Z-octadecadienoyl)-sn-glycero-3-phosphoethanolamine + H2O = N,1-dihexadecanoyl-sn-glycero-3-phosphoethanolamine + (9Z,12Z)-octadecadienoate + H(+)</text>
        <dbReference type="Rhea" id="RHEA:56424"/>
        <dbReference type="ChEBI" id="CHEBI:15377"/>
        <dbReference type="ChEBI" id="CHEBI:15378"/>
        <dbReference type="ChEBI" id="CHEBI:30245"/>
        <dbReference type="ChEBI" id="CHEBI:85334"/>
        <dbReference type="ChEBI" id="CHEBI:85335"/>
    </reaction>
    <physiologicalReaction direction="left-to-right" evidence="14">
        <dbReference type="Rhea" id="RHEA:56425"/>
    </physiologicalReaction>
</comment>
<keyword evidence="8" id="KW-0378">Hydrolase</keyword>
<dbReference type="SMART" id="SM00085">
    <property type="entry name" value="PA2c"/>
    <property type="match status" value="1"/>
</dbReference>
<evidence type="ECO:0000256" key="3">
    <source>
        <dbReference type="ARBA" id="ARBA00013278"/>
    </source>
</evidence>
<evidence type="ECO:0000256" key="16">
    <source>
        <dbReference type="ARBA" id="ARBA00048221"/>
    </source>
</evidence>
<dbReference type="GO" id="GO:0048146">
    <property type="term" value="P:positive regulation of fibroblast proliferation"/>
    <property type="evidence" value="ECO:0007669"/>
    <property type="project" value="TreeGrafter"/>
</dbReference>
<evidence type="ECO:0000256" key="4">
    <source>
        <dbReference type="ARBA" id="ARBA00022525"/>
    </source>
</evidence>
<feature type="disulfide bond" evidence="23">
    <location>
        <begin position="71"/>
        <end position="132"/>
    </location>
</feature>
<feature type="active site" evidence="21">
    <location>
        <position position="75"/>
    </location>
</feature>
<evidence type="ECO:0000256" key="14">
    <source>
        <dbReference type="ARBA" id="ARBA00047535"/>
    </source>
</evidence>
<dbReference type="InterPro" id="IPR016090">
    <property type="entry name" value="PLA2-like_dom"/>
</dbReference>
<accession>A0A024AX12</accession>
<evidence type="ECO:0000256" key="1">
    <source>
        <dbReference type="ARBA" id="ARBA00004613"/>
    </source>
</evidence>
<evidence type="ECO:0000256" key="13">
    <source>
        <dbReference type="ARBA" id="ARBA00029903"/>
    </source>
</evidence>
<feature type="binding site" evidence="22">
    <location>
        <position position="55"/>
    </location>
    <ligand>
        <name>Ca(2+)</name>
        <dbReference type="ChEBI" id="CHEBI:29108"/>
    </ligand>
</feature>
<dbReference type="PANTHER" id="PTHR11716:SF94">
    <property type="entry name" value="PHOSPHOLIPASE A2"/>
    <property type="match status" value="1"/>
</dbReference>
<dbReference type="InterPro" id="IPR001211">
    <property type="entry name" value="PLA2"/>
</dbReference>
<keyword evidence="10" id="KW-0442">Lipid degradation</keyword>
<keyword evidence="5" id="KW-0800">Toxin</keyword>
<comment type="cofactor">
    <cofactor evidence="22">
        <name>Ca(2+)</name>
        <dbReference type="ChEBI" id="CHEBI:29108"/>
    </cofactor>
    <text evidence="22">Binds 1 Ca(2+) ion per subunit.</text>
</comment>
<evidence type="ECO:0000256" key="9">
    <source>
        <dbReference type="ARBA" id="ARBA00022837"/>
    </source>
</evidence>
<comment type="catalytic activity">
    <reaction evidence="16">
        <text>N-hexadecanoyl-1,2-di-(9Z-octadecenoyl)-sn-glycero-3-phosphoethanolamine + H2O = N-hexadecanoyl-1-(9Z-octadecenoyl)-sn-glycero-3-phosphoethanolamine + (9Z)-octadecenoate + H(+)</text>
        <dbReference type="Rhea" id="RHEA:45424"/>
        <dbReference type="ChEBI" id="CHEBI:15377"/>
        <dbReference type="ChEBI" id="CHEBI:15378"/>
        <dbReference type="ChEBI" id="CHEBI:30823"/>
        <dbReference type="ChEBI" id="CHEBI:78097"/>
        <dbReference type="ChEBI" id="CHEBI:85217"/>
    </reaction>
    <physiologicalReaction direction="left-to-right" evidence="16">
        <dbReference type="Rhea" id="RHEA:45425"/>
    </physiologicalReaction>
</comment>
<comment type="similarity">
    <text evidence="2">Belongs to the phospholipase A2 family. Group I subfamily. D49 sub-subfamily.</text>
</comment>
<dbReference type="GO" id="GO:0047498">
    <property type="term" value="F:calcium-dependent phospholipase A2 activity"/>
    <property type="evidence" value="ECO:0007669"/>
    <property type="project" value="TreeGrafter"/>
</dbReference>
<dbReference type="EMBL" id="KJ477089">
    <property type="protein sequence ID" value="AHZ08807.1"/>
    <property type="molecule type" value="mRNA"/>
</dbReference>
<evidence type="ECO:0000256" key="20">
    <source>
        <dbReference type="ARBA" id="ARBA00049039"/>
    </source>
</evidence>
<evidence type="ECO:0000256" key="7">
    <source>
        <dbReference type="ARBA" id="ARBA00022729"/>
    </source>
</evidence>
<feature type="disulfide bond" evidence="23">
    <location>
        <begin position="56"/>
        <end position="72"/>
    </location>
</feature>
<feature type="binding site" evidence="22">
    <location>
        <position position="76"/>
    </location>
    <ligand>
        <name>Ca(2+)</name>
        <dbReference type="ChEBI" id="CHEBI:29108"/>
    </ligand>
</feature>
<evidence type="ECO:0000256" key="19">
    <source>
        <dbReference type="ARBA" id="ARBA00048699"/>
    </source>
</evidence>
<evidence type="ECO:0000256" key="10">
    <source>
        <dbReference type="ARBA" id="ARBA00022963"/>
    </source>
</evidence>
<dbReference type="SUPFAM" id="SSF48619">
    <property type="entry name" value="Phospholipase A2, PLA2"/>
    <property type="match status" value="1"/>
</dbReference>
<sequence>MYPPHLLVLLAVCVSLLGASSTPPLPLNLIQFRKMIKCTIPGIEPLLAFSNYGCYCGKGGSGTPVDELDRCCQTHDYCYDEAKKHPECSGILSGPSFNTYSYDCAKGKITCNDHKKKCKLFICNCDRTAAMCFAKAPYIEANNRIDASNCK</sequence>
<feature type="binding site" evidence="22">
    <location>
        <position position="57"/>
    </location>
    <ligand>
        <name>Ca(2+)</name>
        <dbReference type="ChEBI" id="CHEBI:29108"/>
    </ligand>
</feature>
<dbReference type="EC" id="3.1.1.4" evidence="3"/>
<dbReference type="GO" id="GO:0006644">
    <property type="term" value="P:phospholipid metabolic process"/>
    <property type="evidence" value="ECO:0007669"/>
    <property type="project" value="InterPro"/>
</dbReference>
<comment type="catalytic activity">
    <reaction evidence="20">
        <text>1-hexadecanoyl-2-(9Z,12Z-octadecadienoyl)-sn-glycero-3-phosphoethanolamine + H2O = 1-hexadecanoyl-sn-glycero-3-phosphoethanolamine + (9Z,12Z)-octadecadienoate + H(+)</text>
        <dbReference type="Rhea" id="RHEA:40815"/>
        <dbReference type="ChEBI" id="CHEBI:15377"/>
        <dbReference type="ChEBI" id="CHEBI:15378"/>
        <dbReference type="ChEBI" id="CHEBI:30245"/>
        <dbReference type="ChEBI" id="CHEBI:73004"/>
        <dbReference type="ChEBI" id="CHEBI:73008"/>
    </reaction>
    <physiologicalReaction direction="left-to-right" evidence="20">
        <dbReference type="Rhea" id="RHEA:40816"/>
    </physiologicalReaction>
</comment>
<evidence type="ECO:0000256" key="21">
    <source>
        <dbReference type="PIRSR" id="PIRSR601211-1"/>
    </source>
</evidence>
<evidence type="ECO:0000256" key="2">
    <source>
        <dbReference type="ARBA" id="ARBA00007892"/>
    </source>
</evidence>
<dbReference type="FunFam" id="1.20.90.10:FF:000011">
    <property type="entry name" value="Phospholipase A(2)"/>
    <property type="match status" value="1"/>
</dbReference>